<evidence type="ECO:0000256" key="1">
    <source>
        <dbReference type="SAM" id="MobiDB-lite"/>
    </source>
</evidence>
<evidence type="ECO:0000313" key="2">
    <source>
        <dbReference type="EMBL" id="KAI0502636.1"/>
    </source>
</evidence>
<feature type="region of interest" description="Disordered" evidence="1">
    <location>
        <begin position="33"/>
        <end position="58"/>
    </location>
</feature>
<dbReference type="AlphaFoldDB" id="A0A8T3B1D8"/>
<gene>
    <name evidence="2" type="ORF">KFK09_017591</name>
</gene>
<name>A0A8T3B1D8_DENNO</name>
<comment type="caution">
    <text evidence="2">The sequence shown here is derived from an EMBL/GenBank/DDBJ whole genome shotgun (WGS) entry which is preliminary data.</text>
</comment>
<accession>A0A8T3B1D8</accession>
<sequence>MLDRVNKGIGNVGGASAFFSCLCEQETTGKGGLGIRFGLNKEETERESRVRTPGARRP</sequence>
<dbReference type="PROSITE" id="PS51257">
    <property type="entry name" value="PROKAR_LIPOPROTEIN"/>
    <property type="match status" value="1"/>
</dbReference>
<dbReference type="EMBL" id="JAGYWB010000012">
    <property type="protein sequence ID" value="KAI0502636.1"/>
    <property type="molecule type" value="Genomic_DNA"/>
</dbReference>
<proteinExistence type="predicted"/>
<evidence type="ECO:0000313" key="3">
    <source>
        <dbReference type="Proteomes" id="UP000829196"/>
    </source>
</evidence>
<dbReference type="Proteomes" id="UP000829196">
    <property type="component" value="Unassembled WGS sequence"/>
</dbReference>
<feature type="compositionally biased region" description="Basic and acidic residues" evidence="1">
    <location>
        <begin position="39"/>
        <end position="50"/>
    </location>
</feature>
<keyword evidence="3" id="KW-1185">Reference proteome</keyword>
<protein>
    <submittedName>
        <fullName evidence="2">Uncharacterized protein</fullName>
    </submittedName>
</protein>
<organism evidence="2 3">
    <name type="scientific">Dendrobium nobile</name>
    <name type="common">Orchid</name>
    <dbReference type="NCBI Taxonomy" id="94219"/>
    <lineage>
        <taxon>Eukaryota</taxon>
        <taxon>Viridiplantae</taxon>
        <taxon>Streptophyta</taxon>
        <taxon>Embryophyta</taxon>
        <taxon>Tracheophyta</taxon>
        <taxon>Spermatophyta</taxon>
        <taxon>Magnoliopsida</taxon>
        <taxon>Liliopsida</taxon>
        <taxon>Asparagales</taxon>
        <taxon>Orchidaceae</taxon>
        <taxon>Epidendroideae</taxon>
        <taxon>Malaxideae</taxon>
        <taxon>Dendrobiinae</taxon>
        <taxon>Dendrobium</taxon>
    </lineage>
</organism>
<reference evidence="2" key="1">
    <citation type="journal article" date="2022" name="Front. Genet.">
        <title>Chromosome-Scale Assembly of the Dendrobium nobile Genome Provides Insights Into the Molecular Mechanism of the Biosynthesis of the Medicinal Active Ingredient of Dendrobium.</title>
        <authorList>
            <person name="Xu Q."/>
            <person name="Niu S.-C."/>
            <person name="Li K.-L."/>
            <person name="Zheng P.-J."/>
            <person name="Zhang X.-J."/>
            <person name="Jia Y."/>
            <person name="Liu Y."/>
            <person name="Niu Y.-X."/>
            <person name="Yu L.-H."/>
            <person name="Chen D.-F."/>
            <person name="Zhang G.-Q."/>
        </authorList>
    </citation>
    <scope>NUCLEOTIDE SEQUENCE</scope>
    <source>
        <tissue evidence="2">Leaf</tissue>
    </source>
</reference>